<gene>
    <name evidence="1" type="ORF">G3I59_14190</name>
</gene>
<dbReference type="InterPro" id="IPR025683">
    <property type="entry name" value="Protein_beta"/>
</dbReference>
<comment type="caution">
    <text evidence="1">The sequence shown here is derived from an EMBL/GenBank/DDBJ whole genome shotgun (WGS) entry which is preliminary data.</text>
</comment>
<dbReference type="Proteomes" id="UP000470404">
    <property type="component" value="Unassembled WGS sequence"/>
</dbReference>
<protein>
    <recommendedName>
        <fullName evidence="3">Beta protein</fullName>
    </recommendedName>
</protein>
<organism evidence="1 2">
    <name type="scientific">Amycolatopsis rubida</name>
    <dbReference type="NCBI Taxonomy" id="112413"/>
    <lineage>
        <taxon>Bacteria</taxon>
        <taxon>Bacillati</taxon>
        <taxon>Actinomycetota</taxon>
        <taxon>Actinomycetes</taxon>
        <taxon>Pseudonocardiales</taxon>
        <taxon>Pseudonocardiaceae</taxon>
        <taxon>Amycolatopsis</taxon>
    </lineage>
</organism>
<evidence type="ECO:0000313" key="1">
    <source>
        <dbReference type="EMBL" id="NEC56702.1"/>
    </source>
</evidence>
<dbReference type="Pfam" id="PF14350">
    <property type="entry name" value="Beta_protein"/>
    <property type="match status" value="1"/>
</dbReference>
<accession>A0ABX0BTP7</accession>
<sequence>MPILKGKGGEFEALAHMARSTASSVTPLIEAVPKSSATELDVSWFVREIRTVWPLSEMVVIDLCHLGTAGQPALWEEVLSEARHYQAKVVPVVHFGDEASVVELLGRALAVDRRGCCLRVDAADLREDPQDLAIWAADLLADLRIEPDDADLVLDFGTLSDDQTVSRATERAIEHLERLPRLERWRSVVVAGGAFPENLSKVDSWSLTSLPRREADLWAGLASRKNFFRQQPVFGDYGVAYPPHTRPVRANPPPNIRYAVDGHWMVLRGRKNDPRGNEQYREICRIMSQLPDFGGAGLSWGDKCIAKVVADEIGPGNPKKWRAYGTSHHLEYVTSRLASLGAP</sequence>
<reference evidence="1 2" key="1">
    <citation type="submission" date="2020-01" db="EMBL/GenBank/DDBJ databases">
        <title>Insect and environment-associated Actinomycetes.</title>
        <authorList>
            <person name="Currrie C."/>
            <person name="Chevrette M."/>
            <person name="Carlson C."/>
            <person name="Stubbendieck R."/>
            <person name="Wendt-Pienkowski E."/>
        </authorList>
    </citation>
    <scope>NUCLEOTIDE SEQUENCE [LARGE SCALE GENOMIC DNA]</scope>
    <source>
        <strain evidence="1 2">SID8386</strain>
    </source>
</reference>
<evidence type="ECO:0008006" key="3">
    <source>
        <dbReference type="Google" id="ProtNLM"/>
    </source>
</evidence>
<dbReference type="EMBL" id="JAAGNC010000075">
    <property type="protein sequence ID" value="NEC56702.1"/>
    <property type="molecule type" value="Genomic_DNA"/>
</dbReference>
<evidence type="ECO:0000313" key="2">
    <source>
        <dbReference type="Proteomes" id="UP000470404"/>
    </source>
</evidence>
<keyword evidence="2" id="KW-1185">Reference proteome</keyword>
<dbReference type="RefSeq" id="WP_157905149.1">
    <property type="nucleotide sequence ID" value="NZ_JAAGNC010000075.1"/>
</dbReference>
<name>A0ABX0BTP7_9PSEU</name>
<proteinExistence type="predicted"/>